<evidence type="ECO:0000256" key="1">
    <source>
        <dbReference type="ARBA" id="ARBA00001917"/>
    </source>
</evidence>
<reference evidence="7 8" key="1">
    <citation type="submission" date="2016-10" db="EMBL/GenBank/DDBJ databases">
        <authorList>
            <person name="de Groot N.N."/>
        </authorList>
    </citation>
    <scope>NUCLEOTIDE SEQUENCE [LARGE SCALE GENOMIC DNA]</scope>
    <source>
        <strain evidence="7 8">DSM 18978</strain>
    </source>
</reference>
<evidence type="ECO:0000256" key="3">
    <source>
        <dbReference type="ARBA" id="ARBA00022643"/>
    </source>
</evidence>
<evidence type="ECO:0000256" key="5">
    <source>
        <dbReference type="ARBA" id="ARBA00023002"/>
    </source>
</evidence>
<dbReference type="STRING" id="1120976.SAMN03080606_03634"/>
<keyword evidence="5" id="KW-0560">Oxidoreductase</keyword>
<name>A0A1G5KQA4_9FIRM</name>
<comment type="cofactor">
    <cofactor evidence="1">
        <name>FMN</name>
        <dbReference type="ChEBI" id="CHEBI:58210"/>
    </cofactor>
</comment>
<dbReference type="Proteomes" id="UP000198636">
    <property type="component" value="Unassembled WGS sequence"/>
</dbReference>
<feature type="domain" description="NADH:flavin oxidoreductase/NADH oxidase N-terminal" evidence="6">
    <location>
        <begin position="3"/>
        <end position="326"/>
    </location>
</feature>
<dbReference type="PANTHER" id="PTHR43303">
    <property type="entry name" value="NADPH DEHYDROGENASE C23G7.10C-RELATED"/>
    <property type="match status" value="1"/>
</dbReference>
<keyword evidence="2" id="KW-0285">Flavoprotein</keyword>
<dbReference type="GO" id="GO:0050661">
    <property type="term" value="F:NADP binding"/>
    <property type="evidence" value="ECO:0007669"/>
    <property type="project" value="InterPro"/>
</dbReference>
<protein>
    <submittedName>
        <fullName evidence="7">NADPH2 dehydrogenase</fullName>
    </submittedName>
</protein>
<dbReference type="NCBIfam" id="NF010047">
    <property type="entry name" value="PRK13523.1"/>
    <property type="match status" value="1"/>
</dbReference>
<organism evidence="7 8">
    <name type="scientific">Alkaliphilus peptidifermentans DSM 18978</name>
    <dbReference type="NCBI Taxonomy" id="1120976"/>
    <lineage>
        <taxon>Bacteria</taxon>
        <taxon>Bacillati</taxon>
        <taxon>Bacillota</taxon>
        <taxon>Clostridia</taxon>
        <taxon>Peptostreptococcales</taxon>
        <taxon>Natronincolaceae</taxon>
        <taxon>Alkaliphilus</taxon>
    </lineage>
</organism>
<keyword evidence="8" id="KW-1185">Reference proteome</keyword>
<dbReference type="OrthoDB" id="9772736at2"/>
<dbReference type="GO" id="GO:0010181">
    <property type="term" value="F:FMN binding"/>
    <property type="evidence" value="ECO:0007669"/>
    <property type="project" value="InterPro"/>
</dbReference>
<evidence type="ECO:0000313" key="8">
    <source>
        <dbReference type="Proteomes" id="UP000198636"/>
    </source>
</evidence>
<dbReference type="Pfam" id="PF00724">
    <property type="entry name" value="Oxidored_FMN"/>
    <property type="match status" value="1"/>
</dbReference>
<evidence type="ECO:0000259" key="6">
    <source>
        <dbReference type="Pfam" id="PF00724"/>
    </source>
</evidence>
<keyword evidence="3" id="KW-0288">FMN</keyword>
<sequence length="340" mass="37902">MSKLFSELTVKDMTLKNRIVMAPMCMYSADSYGYSTDWHYAHYHTRAIGGTGLILQEATAVEGRGRISDADLGIWDDSHIEGLKRIVQGCQAEGAKVGIQLAHAGRKCTVATETIIAPSPLPFDDNSRVPMEMNVNDIESVKNAFKSGAIRAREVGYDIIEIHAAHGYLINEFLSPLTNKRSDKYGGSLVNRTRFLKEIVHEVRSVWPIEKPLIIRVSAEDYHPEGNHPKDIAKILNMVKDLGVDLINVSSGAVVPAKIKVYPGYQIKHAEIIKTETSLPVIGGGLITSSEMAEELVQNKRVDLLYLGRELLRNPYWPLQAAGELKHEVEWPVQYERSKV</sequence>
<dbReference type="AlphaFoldDB" id="A0A1G5KQA4"/>
<proteinExistence type="predicted"/>
<evidence type="ECO:0000256" key="2">
    <source>
        <dbReference type="ARBA" id="ARBA00022630"/>
    </source>
</evidence>
<accession>A0A1G5KQA4</accession>
<dbReference type="EMBL" id="FMUS01000029">
    <property type="protein sequence ID" value="SCZ02129.1"/>
    <property type="molecule type" value="Genomic_DNA"/>
</dbReference>
<keyword evidence="4" id="KW-0521">NADP</keyword>
<dbReference type="InterPro" id="IPR013785">
    <property type="entry name" value="Aldolase_TIM"/>
</dbReference>
<dbReference type="PANTHER" id="PTHR43303:SF4">
    <property type="entry name" value="NADPH DEHYDROGENASE C23G7.10C-RELATED"/>
    <property type="match status" value="1"/>
</dbReference>
<dbReference type="Gene3D" id="3.20.20.70">
    <property type="entry name" value="Aldolase class I"/>
    <property type="match status" value="1"/>
</dbReference>
<dbReference type="SUPFAM" id="SSF51395">
    <property type="entry name" value="FMN-linked oxidoreductases"/>
    <property type="match status" value="1"/>
</dbReference>
<gene>
    <name evidence="7" type="ORF">SAMN03080606_03634</name>
</gene>
<evidence type="ECO:0000256" key="4">
    <source>
        <dbReference type="ARBA" id="ARBA00022857"/>
    </source>
</evidence>
<dbReference type="InterPro" id="IPR001155">
    <property type="entry name" value="OxRdtase_FMN_N"/>
</dbReference>
<evidence type="ECO:0000313" key="7">
    <source>
        <dbReference type="EMBL" id="SCZ02129.1"/>
    </source>
</evidence>
<dbReference type="GO" id="GO:0003959">
    <property type="term" value="F:NADPH dehydrogenase activity"/>
    <property type="evidence" value="ECO:0007669"/>
    <property type="project" value="InterPro"/>
</dbReference>
<dbReference type="InterPro" id="IPR044152">
    <property type="entry name" value="YqjM-like"/>
</dbReference>
<dbReference type="RefSeq" id="WP_091546415.1">
    <property type="nucleotide sequence ID" value="NZ_FMUS01000029.1"/>
</dbReference>
<dbReference type="CDD" id="cd02932">
    <property type="entry name" value="OYE_YqiM_FMN"/>
    <property type="match status" value="1"/>
</dbReference>